<evidence type="ECO:0000259" key="4">
    <source>
        <dbReference type="SMART" id="SM00920"/>
    </source>
</evidence>
<gene>
    <name evidence="5" type="ORF">D623_10001128</name>
</gene>
<proteinExistence type="predicted"/>
<keyword evidence="3" id="KW-0812">Transmembrane</keyword>
<protein>
    <submittedName>
        <fullName evidence="5">SLA class II histocompatibility antigen, DQ haplotype D alpha chain</fullName>
    </submittedName>
</protein>
<dbReference type="GO" id="GO:0042613">
    <property type="term" value="C:MHC class II protein complex"/>
    <property type="evidence" value="ECO:0007669"/>
    <property type="project" value="InterPro"/>
</dbReference>
<dbReference type="Gene3D" id="3.10.320.10">
    <property type="entry name" value="Class II Histocompatibility Antigen, M Beta Chain, Chain B, domain 1"/>
    <property type="match status" value="1"/>
</dbReference>
<keyword evidence="6" id="KW-1185">Reference proteome</keyword>
<evidence type="ECO:0000256" key="1">
    <source>
        <dbReference type="ARBA" id="ARBA00023157"/>
    </source>
</evidence>
<keyword evidence="3" id="KW-0472">Membrane</keyword>
<dbReference type="SMART" id="SM00920">
    <property type="entry name" value="MHC_II_alpha"/>
    <property type="match status" value="1"/>
</dbReference>
<keyword evidence="1" id="KW-1015">Disulfide bond</keyword>
<dbReference type="EMBL" id="KE163251">
    <property type="protein sequence ID" value="EPQ11380.1"/>
    <property type="molecule type" value="Genomic_DNA"/>
</dbReference>
<evidence type="ECO:0000313" key="6">
    <source>
        <dbReference type="Proteomes" id="UP000052978"/>
    </source>
</evidence>
<keyword evidence="2" id="KW-0325">Glycoprotein</keyword>
<reference evidence="5 6" key="1">
    <citation type="journal article" date="2013" name="Nat. Commun.">
        <title>Genome analysis reveals insights into physiology and longevity of the Brandt's bat Myotis brandtii.</title>
        <authorList>
            <person name="Seim I."/>
            <person name="Fang X."/>
            <person name="Xiong Z."/>
            <person name="Lobanov A.V."/>
            <person name="Huang Z."/>
            <person name="Ma S."/>
            <person name="Feng Y."/>
            <person name="Turanov A.A."/>
            <person name="Zhu Y."/>
            <person name="Lenz T.L."/>
            <person name="Gerashchenko M.V."/>
            <person name="Fan D."/>
            <person name="Hee Yim S."/>
            <person name="Yao X."/>
            <person name="Jordan D."/>
            <person name="Xiong Y."/>
            <person name="Ma Y."/>
            <person name="Lyapunov A.N."/>
            <person name="Chen G."/>
            <person name="Kulakova O.I."/>
            <person name="Sun Y."/>
            <person name="Lee S.G."/>
            <person name="Bronson R.T."/>
            <person name="Moskalev A.A."/>
            <person name="Sunyaev S.R."/>
            <person name="Zhang G."/>
            <person name="Krogh A."/>
            <person name="Wang J."/>
            <person name="Gladyshev V.N."/>
        </authorList>
    </citation>
    <scope>NUCLEOTIDE SEQUENCE [LARGE SCALE GENOMIC DNA]</scope>
</reference>
<organism evidence="5 6">
    <name type="scientific">Myotis brandtii</name>
    <name type="common">Brandt's bat</name>
    <dbReference type="NCBI Taxonomy" id="109478"/>
    <lineage>
        <taxon>Eukaryota</taxon>
        <taxon>Metazoa</taxon>
        <taxon>Chordata</taxon>
        <taxon>Craniata</taxon>
        <taxon>Vertebrata</taxon>
        <taxon>Euteleostomi</taxon>
        <taxon>Mammalia</taxon>
        <taxon>Eutheria</taxon>
        <taxon>Laurasiatheria</taxon>
        <taxon>Chiroptera</taxon>
        <taxon>Yangochiroptera</taxon>
        <taxon>Vespertilionidae</taxon>
        <taxon>Myotis</taxon>
    </lineage>
</organism>
<sequence length="117" mass="12983">SGQYTHEFDGEEEFYADLSKKETVCWLPGFSEFKYFDTRNALRNMAMLKYNLHLLIERSNYKAAPNKPEIPAPMSELTETVVCALGLAVGLVGIVTGTVFIIQGLRPGGVSRQQGPL</sequence>
<feature type="domain" description="MHC class II alpha chain N-terminal" evidence="4">
    <location>
        <begin position="1"/>
        <end position="66"/>
    </location>
</feature>
<keyword evidence="3" id="KW-1133">Transmembrane helix</keyword>
<dbReference type="GO" id="GO:0019882">
    <property type="term" value="P:antigen processing and presentation"/>
    <property type="evidence" value="ECO:0007669"/>
    <property type="project" value="InterPro"/>
</dbReference>
<evidence type="ECO:0000313" key="5">
    <source>
        <dbReference type="EMBL" id="EPQ11380.1"/>
    </source>
</evidence>
<dbReference type="InterPro" id="IPR011162">
    <property type="entry name" value="MHC_I/II-like_Ag-recog"/>
</dbReference>
<evidence type="ECO:0000256" key="2">
    <source>
        <dbReference type="ARBA" id="ARBA00023180"/>
    </source>
</evidence>
<evidence type="ECO:0000256" key="3">
    <source>
        <dbReference type="SAM" id="Phobius"/>
    </source>
</evidence>
<dbReference type="InterPro" id="IPR014745">
    <property type="entry name" value="MHC_II_a/b_N"/>
</dbReference>
<feature type="non-terminal residue" evidence="5">
    <location>
        <position position="1"/>
    </location>
</feature>
<dbReference type="SUPFAM" id="SSF54452">
    <property type="entry name" value="MHC antigen-recognition domain"/>
    <property type="match status" value="1"/>
</dbReference>
<dbReference type="AlphaFoldDB" id="S7N5X3"/>
<accession>S7N5X3</accession>
<feature type="transmembrane region" description="Helical" evidence="3">
    <location>
        <begin position="81"/>
        <end position="102"/>
    </location>
</feature>
<name>S7N5X3_MYOBR</name>
<dbReference type="Proteomes" id="UP000052978">
    <property type="component" value="Unassembled WGS sequence"/>
</dbReference>
<dbReference type="Pfam" id="PF00993">
    <property type="entry name" value="MHC_II_alpha"/>
    <property type="match status" value="1"/>
</dbReference>
<dbReference type="InterPro" id="IPR001003">
    <property type="entry name" value="MHC_II_a_N"/>
</dbReference>
<dbReference type="GO" id="GO:0006955">
    <property type="term" value="P:immune response"/>
    <property type="evidence" value="ECO:0007669"/>
    <property type="project" value="InterPro"/>
</dbReference>